<keyword evidence="4" id="KW-0443">Lipid metabolism</keyword>
<evidence type="ECO:0000259" key="5">
    <source>
        <dbReference type="SMART" id="SM00563"/>
    </source>
</evidence>
<dbReference type="GO" id="GO:0016020">
    <property type="term" value="C:membrane"/>
    <property type="evidence" value="ECO:0007669"/>
    <property type="project" value="InterPro"/>
</dbReference>
<dbReference type="NCBIfam" id="TIGR00530">
    <property type="entry name" value="AGP_acyltrn"/>
    <property type="match status" value="1"/>
</dbReference>
<dbReference type="GO" id="GO:0003841">
    <property type="term" value="F:1-acylglycerol-3-phosphate O-acyltransferase activity"/>
    <property type="evidence" value="ECO:0007669"/>
    <property type="project" value="UniProtKB-UniRule"/>
</dbReference>
<feature type="domain" description="Phospholipid/glycerol acyltransferase" evidence="5">
    <location>
        <begin position="32"/>
        <end position="145"/>
    </location>
</feature>
<dbReference type="SUPFAM" id="SSF69593">
    <property type="entry name" value="Glycerol-3-phosphate (1)-acyltransferase"/>
    <property type="match status" value="1"/>
</dbReference>
<comment type="caution">
    <text evidence="6">The sequence shown here is derived from an EMBL/GenBank/DDBJ whole genome shotgun (WGS) entry which is preliminary data.</text>
</comment>
<accession>A0A9D1I7Q7</accession>
<proteinExistence type="inferred from homology"/>
<dbReference type="CDD" id="cd07989">
    <property type="entry name" value="LPLAT_AGPAT-like"/>
    <property type="match status" value="1"/>
</dbReference>
<sequence>MEFLRVLCKIFFSVFLRVRVIDADKMPREGGVIVAANHESMLDMFMIGYRVPRYIKWMAKEELFKNKLVAKFITACGAYPVKRSTRDVSAARTTFEMLERGEPVGIFPQGTRAKGNGRTHRAKHGVAKFAVEAGVPVLPVAIWGKIRLFGRVFVRFGDPIRLPAPPENEKYTKEDYQRLSQQILDTIYTLMEVPEIGDHKS</sequence>
<evidence type="ECO:0000256" key="2">
    <source>
        <dbReference type="ARBA" id="ARBA00022679"/>
    </source>
</evidence>
<comment type="catalytic activity">
    <reaction evidence="4">
        <text>a 1-acyl-sn-glycero-3-phosphate + an acyl-CoA = a 1,2-diacyl-sn-glycero-3-phosphate + CoA</text>
        <dbReference type="Rhea" id="RHEA:19709"/>
        <dbReference type="ChEBI" id="CHEBI:57287"/>
        <dbReference type="ChEBI" id="CHEBI:57970"/>
        <dbReference type="ChEBI" id="CHEBI:58342"/>
        <dbReference type="ChEBI" id="CHEBI:58608"/>
        <dbReference type="EC" id="2.3.1.51"/>
    </reaction>
</comment>
<dbReference type="PANTHER" id="PTHR10434:SF11">
    <property type="entry name" value="1-ACYL-SN-GLYCEROL-3-PHOSPHATE ACYLTRANSFERASE"/>
    <property type="match status" value="1"/>
</dbReference>
<organism evidence="6 7">
    <name type="scientific">Candidatus Egerieisoma faecipullorum</name>
    <dbReference type="NCBI Taxonomy" id="2840963"/>
    <lineage>
        <taxon>Bacteria</taxon>
        <taxon>Bacillati</taxon>
        <taxon>Bacillota</taxon>
        <taxon>Clostridia</taxon>
        <taxon>Eubacteriales</taxon>
        <taxon>Clostridiaceae</taxon>
        <taxon>Clostridiaceae incertae sedis</taxon>
        <taxon>Candidatus Egerieisoma</taxon>
    </lineage>
</organism>
<evidence type="ECO:0000256" key="1">
    <source>
        <dbReference type="ARBA" id="ARBA00008655"/>
    </source>
</evidence>
<dbReference type="EC" id="2.3.1.51" evidence="4"/>
<dbReference type="Pfam" id="PF01553">
    <property type="entry name" value="Acyltransferase"/>
    <property type="match status" value="1"/>
</dbReference>
<keyword evidence="3 4" id="KW-0012">Acyltransferase</keyword>
<dbReference type="Proteomes" id="UP000824089">
    <property type="component" value="Unassembled WGS sequence"/>
</dbReference>
<evidence type="ECO:0000313" key="7">
    <source>
        <dbReference type="Proteomes" id="UP000824089"/>
    </source>
</evidence>
<reference evidence="6" key="1">
    <citation type="submission" date="2020-10" db="EMBL/GenBank/DDBJ databases">
        <authorList>
            <person name="Gilroy R."/>
        </authorList>
    </citation>
    <scope>NUCLEOTIDE SEQUENCE</scope>
    <source>
        <strain evidence="6">CHK195-4489</strain>
    </source>
</reference>
<dbReference type="InterPro" id="IPR004552">
    <property type="entry name" value="AGP_acyltrans"/>
</dbReference>
<comment type="domain">
    <text evidence="4">The HXXXXD motif is essential for acyltransferase activity and may constitute the binding site for the phosphate moiety of the glycerol-3-phosphate.</text>
</comment>
<keyword evidence="4" id="KW-0444">Lipid biosynthesis</keyword>
<dbReference type="PANTHER" id="PTHR10434">
    <property type="entry name" value="1-ACYL-SN-GLYCEROL-3-PHOSPHATE ACYLTRANSFERASE"/>
    <property type="match status" value="1"/>
</dbReference>
<reference evidence="6" key="2">
    <citation type="journal article" date="2021" name="PeerJ">
        <title>Extensive microbial diversity within the chicken gut microbiome revealed by metagenomics and culture.</title>
        <authorList>
            <person name="Gilroy R."/>
            <person name="Ravi A."/>
            <person name="Getino M."/>
            <person name="Pursley I."/>
            <person name="Horton D.L."/>
            <person name="Alikhan N.F."/>
            <person name="Baker D."/>
            <person name="Gharbi K."/>
            <person name="Hall N."/>
            <person name="Watson M."/>
            <person name="Adriaenssens E.M."/>
            <person name="Foster-Nyarko E."/>
            <person name="Jarju S."/>
            <person name="Secka A."/>
            <person name="Antonio M."/>
            <person name="Oren A."/>
            <person name="Chaudhuri R.R."/>
            <person name="La Ragione R."/>
            <person name="Hildebrand F."/>
            <person name="Pallen M.J."/>
        </authorList>
    </citation>
    <scope>NUCLEOTIDE SEQUENCE</scope>
    <source>
        <strain evidence="6">CHK195-4489</strain>
    </source>
</reference>
<comment type="similarity">
    <text evidence="1 4">Belongs to the 1-acyl-sn-glycerol-3-phosphate acyltransferase family.</text>
</comment>
<evidence type="ECO:0000256" key="3">
    <source>
        <dbReference type="ARBA" id="ARBA00023315"/>
    </source>
</evidence>
<keyword evidence="4" id="KW-0594">Phospholipid biosynthesis</keyword>
<dbReference type="InterPro" id="IPR002123">
    <property type="entry name" value="Plipid/glycerol_acylTrfase"/>
</dbReference>
<protein>
    <recommendedName>
        <fullName evidence="4">1-acyl-sn-glycerol-3-phosphate acyltransferase</fullName>
        <ecNumber evidence="4">2.3.1.51</ecNumber>
    </recommendedName>
</protein>
<keyword evidence="2 4" id="KW-0808">Transferase</keyword>
<dbReference type="AlphaFoldDB" id="A0A9D1I7Q7"/>
<dbReference type="EMBL" id="DVMM01000107">
    <property type="protein sequence ID" value="HIU29696.1"/>
    <property type="molecule type" value="Genomic_DNA"/>
</dbReference>
<keyword evidence="4" id="KW-1208">Phospholipid metabolism</keyword>
<evidence type="ECO:0000256" key="4">
    <source>
        <dbReference type="RuleBase" id="RU361267"/>
    </source>
</evidence>
<dbReference type="SMART" id="SM00563">
    <property type="entry name" value="PlsC"/>
    <property type="match status" value="1"/>
</dbReference>
<dbReference type="GO" id="GO:0006654">
    <property type="term" value="P:phosphatidic acid biosynthetic process"/>
    <property type="evidence" value="ECO:0007669"/>
    <property type="project" value="TreeGrafter"/>
</dbReference>
<evidence type="ECO:0000313" key="6">
    <source>
        <dbReference type="EMBL" id="HIU29696.1"/>
    </source>
</evidence>
<name>A0A9D1I7Q7_9CLOT</name>
<gene>
    <name evidence="6" type="ORF">IAD50_05305</name>
</gene>